<dbReference type="EMBL" id="SWLB01000014">
    <property type="protein sequence ID" value="KAF3329343.1"/>
    <property type="molecule type" value="Genomic_DNA"/>
</dbReference>
<protein>
    <submittedName>
        <fullName evidence="9">Gibberellin 20 oxidase 2</fullName>
    </submittedName>
</protein>
<keyword evidence="10" id="KW-1185">Reference proteome</keyword>
<evidence type="ECO:0000259" key="8">
    <source>
        <dbReference type="PROSITE" id="PS51471"/>
    </source>
</evidence>
<dbReference type="GO" id="GO:0009685">
    <property type="term" value="P:gibberellin metabolic process"/>
    <property type="evidence" value="ECO:0007669"/>
    <property type="project" value="UniProtKB-ARBA"/>
</dbReference>
<accession>A0A833QWD0</accession>
<dbReference type="Proteomes" id="UP000623129">
    <property type="component" value="Unassembled WGS sequence"/>
</dbReference>
<keyword evidence="4 7" id="KW-0408">Iron</keyword>
<dbReference type="OrthoDB" id="288590at2759"/>
<comment type="catalytic activity">
    <reaction evidence="6">
        <text>gibberellin A53 + 2 2-oxoglutarate + 3 O2 + H(+) = gibberellin A20 + 2 succinate + 3 CO2 + 2 H2O</text>
        <dbReference type="Rhea" id="RHEA:60796"/>
        <dbReference type="ChEBI" id="CHEBI:15377"/>
        <dbReference type="ChEBI" id="CHEBI:15378"/>
        <dbReference type="ChEBI" id="CHEBI:15379"/>
        <dbReference type="ChEBI" id="CHEBI:16526"/>
        <dbReference type="ChEBI" id="CHEBI:16810"/>
        <dbReference type="ChEBI" id="CHEBI:30031"/>
        <dbReference type="ChEBI" id="CHEBI:58526"/>
        <dbReference type="ChEBI" id="CHEBI:143954"/>
    </reaction>
    <physiologicalReaction direction="left-to-right" evidence="6">
        <dbReference type="Rhea" id="RHEA:60797"/>
    </physiologicalReaction>
</comment>
<comment type="cofactor">
    <cofactor evidence="1">
        <name>L-ascorbate</name>
        <dbReference type="ChEBI" id="CHEBI:38290"/>
    </cofactor>
</comment>
<dbReference type="FunFam" id="2.60.120.330:FF:000003">
    <property type="entry name" value="Gibberellin 20 oxidase 2"/>
    <property type="match status" value="1"/>
</dbReference>
<dbReference type="PROSITE" id="PS51471">
    <property type="entry name" value="FE2OG_OXY"/>
    <property type="match status" value="1"/>
</dbReference>
<evidence type="ECO:0000313" key="10">
    <source>
        <dbReference type="Proteomes" id="UP000623129"/>
    </source>
</evidence>
<keyword evidence="3 7" id="KW-0560">Oxidoreductase</keyword>
<dbReference type="InterPro" id="IPR044861">
    <property type="entry name" value="IPNS-like_FE2OG_OXY"/>
</dbReference>
<dbReference type="PANTHER" id="PTHR47990">
    <property type="entry name" value="2-OXOGLUTARATE (2OG) AND FE(II)-DEPENDENT OXYGENASE SUPERFAMILY PROTEIN-RELATED"/>
    <property type="match status" value="1"/>
</dbReference>
<dbReference type="GO" id="GO:0046872">
    <property type="term" value="F:metal ion binding"/>
    <property type="evidence" value="ECO:0007669"/>
    <property type="project" value="UniProtKB-KW"/>
</dbReference>
<dbReference type="InterPro" id="IPR005123">
    <property type="entry name" value="Oxoglu/Fe-dep_dioxygenase_dom"/>
</dbReference>
<dbReference type="SUPFAM" id="SSF51197">
    <property type="entry name" value="Clavaminate synthase-like"/>
    <property type="match status" value="1"/>
</dbReference>
<evidence type="ECO:0000256" key="6">
    <source>
        <dbReference type="ARBA" id="ARBA00050797"/>
    </source>
</evidence>
<evidence type="ECO:0000256" key="5">
    <source>
        <dbReference type="ARBA" id="ARBA00050508"/>
    </source>
</evidence>
<feature type="domain" description="Fe2OG dioxygenase" evidence="8">
    <location>
        <begin position="218"/>
        <end position="318"/>
    </location>
</feature>
<evidence type="ECO:0000256" key="4">
    <source>
        <dbReference type="ARBA" id="ARBA00023004"/>
    </source>
</evidence>
<evidence type="ECO:0000256" key="1">
    <source>
        <dbReference type="ARBA" id="ARBA00001961"/>
    </source>
</evidence>
<proteinExistence type="inferred from homology"/>
<comment type="catalytic activity">
    <reaction evidence="5">
        <text>gibberellin A12 + 2 2-oxoglutarate + 3 O2 + H(+) = gibberellin A9 + 2 succinate + 3 CO2 + 2 H2O</text>
        <dbReference type="Rhea" id="RHEA:60772"/>
        <dbReference type="ChEBI" id="CHEBI:15377"/>
        <dbReference type="ChEBI" id="CHEBI:15378"/>
        <dbReference type="ChEBI" id="CHEBI:15379"/>
        <dbReference type="ChEBI" id="CHEBI:16526"/>
        <dbReference type="ChEBI" id="CHEBI:16810"/>
        <dbReference type="ChEBI" id="CHEBI:30031"/>
        <dbReference type="ChEBI" id="CHEBI:58627"/>
        <dbReference type="ChEBI" id="CHEBI:73255"/>
    </reaction>
    <physiologicalReaction direction="left-to-right" evidence="5">
        <dbReference type="Rhea" id="RHEA:60773"/>
    </physiologicalReaction>
</comment>
<gene>
    <name evidence="9" type="ORF">FCM35_KLT04674</name>
</gene>
<dbReference type="AlphaFoldDB" id="A0A833QWD0"/>
<dbReference type="PRINTS" id="PR00682">
    <property type="entry name" value="IPNSYNTHASE"/>
</dbReference>
<dbReference type="Pfam" id="PF03171">
    <property type="entry name" value="2OG-FeII_Oxy"/>
    <property type="match status" value="1"/>
</dbReference>
<organism evidence="9 10">
    <name type="scientific">Carex littledalei</name>
    <dbReference type="NCBI Taxonomy" id="544730"/>
    <lineage>
        <taxon>Eukaryota</taxon>
        <taxon>Viridiplantae</taxon>
        <taxon>Streptophyta</taxon>
        <taxon>Embryophyta</taxon>
        <taxon>Tracheophyta</taxon>
        <taxon>Spermatophyta</taxon>
        <taxon>Magnoliopsida</taxon>
        <taxon>Liliopsida</taxon>
        <taxon>Poales</taxon>
        <taxon>Cyperaceae</taxon>
        <taxon>Cyperoideae</taxon>
        <taxon>Cariceae</taxon>
        <taxon>Carex</taxon>
        <taxon>Carex subgen. Euthyceras</taxon>
    </lineage>
</organism>
<evidence type="ECO:0000256" key="2">
    <source>
        <dbReference type="ARBA" id="ARBA00022723"/>
    </source>
</evidence>
<comment type="similarity">
    <text evidence="7">Belongs to the iron/ascorbate-dependent oxidoreductase family.</text>
</comment>
<dbReference type="InterPro" id="IPR050231">
    <property type="entry name" value="Iron_ascorbate_oxido_reductase"/>
</dbReference>
<evidence type="ECO:0000256" key="3">
    <source>
        <dbReference type="ARBA" id="ARBA00023002"/>
    </source>
</evidence>
<evidence type="ECO:0000313" key="9">
    <source>
        <dbReference type="EMBL" id="KAF3329343.1"/>
    </source>
</evidence>
<sequence>MDTSPASLLLHQPTSTSAPLHYFDSSTLKNQNKIPEQFIWPRDEVPPASSEALDVPLIDLGAVRRHDMEATWHAATQVAEACTAHGFFQVTDHGVGSELTHNALKCMDQFFQLPVARKLSCKRKPGSMWGYAGAHIDRFASKLPWKETLSFGYQKGQRPEVLLDYFKSTLGEDDHLQQMGMVYQKYCEAMTELSLTVMELLGISLGVKREHYRDFFDDASSIMRCNYYPPCQQPELTLGTGPHSDPTALTILQQDQVGGLEVFTGGRWRPLKPVQGALVINIGDTFMALSNGRYKSCLHRAVVNRHQERRSLAFFLCPREDKVVRPPAGTFGSPRLYPDFTWEELRHFTQHHYRSDSRTLHAFIQWLGLTTDPGPN</sequence>
<reference evidence="9" key="1">
    <citation type="submission" date="2020-01" db="EMBL/GenBank/DDBJ databases">
        <title>Genome sequence of Kobresia littledalei, the first chromosome-level genome in the family Cyperaceae.</title>
        <authorList>
            <person name="Qu G."/>
        </authorList>
    </citation>
    <scope>NUCLEOTIDE SEQUENCE</scope>
    <source>
        <strain evidence="9">C.B.Clarke</strain>
        <tissue evidence="9">Leaf</tissue>
    </source>
</reference>
<dbReference type="InterPro" id="IPR027443">
    <property type="entry name" value="IPNS-like_sf"/>
</dbReference>
<dbReference type="InterPro" id="IPR026992">
    <property type="entry name" value="DIOX_N"/>
</dbReference>
<evidence type="ECO:0000256" key="7">
    <source>
        <dbReference type="RuleBase" id="RU003682"/>
    </source>
</evidence>
<keyword evidence="2 7" id="KW-0479">Metal-binding</keyword>
<comment type="caution">
    <text evidence="9">The sequence shown here is derived from an EMBL/GenBank/DDBJ whole genome shotgun (WGS) entry which is preliminary data.</text>
</comment>
<dbReference type="Pfam" id="PF14226">
    <property type="entry name" value="DIOX_N"/>
    <property type="match status" value="1"/>
</dbReference>
<name>A0A833QWD0_9POAL</name>
<dbReference type="Gene3D" id="2.60.120.330">
    <property type="entry name" value="B-lactam Antibiotic, Isopenicillin N Synthase, Chain"/>
    <property type="match status" value="1"/>
</dbReference>
<dbReference type="GO" id="GO:0016491">
    <property type="term" value="F:oxidoreductase activity"/>
    <property type="evidence" value="ECO:0007669"/>
    <property type="project" value="UniProtKB-KW"/>
</dbReference>